<sequence>MVALMAKSTRISSVSSWTSRISLWEMLAVASLFTVITHSIAGTAAFTLVLVISMLLSTIMLFHKKLQMWVMIPAGVVITYSLMTFFLTYHG</sequence>
<dbReference type="HOGENOM" id="CLU_2480870_0_0_6"/>
<proteinExistence type="predicted"/>
<dbReference type="EnsemblBacteria" id="CAR44935">
    <property type="protein sequence ID" value="CAR44935"/>
    <property type="gene ID" value="PMI2497"/>
</dbReference>
<dbReference type="AlphaFoldDB" id="B4EWW5"/>
<dbReference type="Proteomes" id="UP000008319">
    <property type="component" value="Chromosome"/>
</dbReference>
<keyword evidence="1" id="KW-0812">Transmembrane</keyword>
<keyword evidence="1" id="KW-0472">Membrane</keyword>
<organism evidence="2 3">
    <name type="scientific">Proteus mirabilis (strain HI4320)</name>
    <dbReference type="NCBI Taxonomy" id="529507"/>
    <lineage>
        <taxon>Bacteria</taxon>
        <taxon>Pseudomonadati</taxon>
        <taxon>Pseudomonadota</taxon>
        <taxon>Gammaproteobacteria</taxon>
        <taxon>Enterobacterales</taxon>
        <taxon>Morganellaceae</taxon>
        <taxon>Proteus</taxon>
    </lineage>
</organism>
<feature type="transmembrane region" description="Helical" evidence="1">
    <location>
        <begin position="69"/>
        <end position="89"/>
    </location>
</feature>
<protein>
    <submittedName>
        <fullName evidence="2">Membrane protein</fullName>
    </submittedName>
</protein>
<dbReference type="InterPro" id="IPR009885">
    <property type="entry name" value="DUF1435"/>
</dbReference>
<evidence type="ECO:0000313" key="2">
    <source>
        <dbReference type="EMBL" id="CAR44935.1"/>
    </source>
</evidence>
<keyword evidence="1" id="KW-1133">Transmembrane helix</keyword>
<dbReference type="Pfam" id="PF07256">
    <property type="entry name" value="DUF1435"/>
    <property type="match status" value="1"/>
</dbReference>
<dbReference type="eggNOG" id="ENOG5031IHW">
    <property type="taxonomic scope" value="Bacteria"/>
</dbReference>
<evidence type="ECO:0000256" key="1">
    <source>
        <dbReference type="SAM" id="Phobius"/>
    </source>
</evidence>
<dbReference type="EMBL" id="AM942759">
    <property type="protein sequence ID" value="CAR44935.1"/>
    <property type="molecule type" value="Genomic_DNA"/>
</dbReference>
<dbReference type="KEGG" id="pmr:PMI2497"/>
<reference evidence="2 3" key="1">
    <citation type="journal article" date="2008" name="J. Bacteriol.">
        <title>Complete genome sequence of uropathogenic Proteus mirabilis, a master of both adherence and motility.</title>
        <authorList>
            <person name="Pearson M.M."/>
            <person name="Sebaihia M."/>
            <person name="Churcher C."/>
            <person name="Quail M.A."/>
            <person name="Seshasayee A.S."/>
            <person name="Luscombe N.M."/>
            <person name="Abdellah Z."/>
            <person name="Arrosmith C."/>
            <person name="Atkin B."/>
            <person name="Chillingworth T."/>
            <person name="Hauser H."/>
            <person name="Jagels K."/>
            <person name="Moule S."/>
            <person name="Mungall K."/>
            <person name="Norbertczak H."/>
            <person name="Rabbinowitsch E."/>
            <person name="Walker D."/>
            <person name="Whithead S."/>
            <person name="Thomson N.R."/>
            <person name="Rather P.N."/>
            <person name="Parkhill J."/>
            <person name="Mobley H.L."/>
        </authorList>
    </citation>
    <scope>NUCLEOTIDE SEQUENCE [LARGE SCALE GENOMIC DNA]</scope>
    <source>
        <strain evidence="2 3">HI4320</strain>
    </source>
</reference>
<name>B4EWW5_PROMH</name>
<evidence type="ECO:0000313" key="3">
    <source>
        <dbReference type="Proteomes" id="UP000008319"/>
    </source>
</evidence>
<keyword evidence="3" id="KW-1185">Reference proteome</keyword>
<accession>B4EWW5</accession>
<gene>
    <name evidence="2" type="ordered locus">PMI2497</name>
</gene>